<dbReference type="PANTHER" id="PTHR30483">
    <property type="entry name" value="LEUCINE-SPECIFIC-BINDING PROTEIN"/>
    <property type="match status" value="1"/>
</dbReference>
<dbReference type="OrthoDB" id="9783240at2"/>
<dbReference type="PROSITE" id="PS51257">
    <property type="entry name" value="PROKAR_LIPOPROTEIN"/>
    <property type="match status" value="1"/>
</dbReference>
<dbReference type="CDD" id="cd06347">
    <property type="entry name" value="PBP1_ABC_LivK_ligand_binding-like"/>
    <property type="match status" value="1"/>
</dbReference>
<dbReference type="Pfam" id="PF13458">
    <property type="entry name" value="Peripla_BP_6"/>
    <property type="match status" value="1"/>
</dbReference>
<feature type="signal peptide" evidence="3">
    <location>
        <begin position="1"/>
        <end position="20"/>
    </location>
</feature>
<dbReference type="Gene3D" id="3.40.50.2300">
    <property type="match status" value="2"/>
</dbReference>
<comment type="similarity">
    <text evidence="1">Belongs to the leucine-binding protein family.</text>
</comment>
<dbReference type="InterPro" id="IPR028082">
    <property type="entry name" value="Peripla_BP_I"/>
</dbReference>
<dbReference type="GeneID" id="72463612"/>
<dbReference type="AlphaFoldDB" id="A0A174TB84"/>
<organism evidence="5 6">
    <name type="scientific">Anaerotruncus colihominis</name>
    <dbReference type="NCBI Taxonomy" id="169435"/>
    <lineage>
        <taxon>Bacteria</taxon>
        <taxon>Bacillati</taxon>
        <taxon>Bacillota</taxon>
        <taxon>Clostridia</taxon>
        <taxon>Eubacteriales</taxon>
        <taxon>Oscillospiraceae</taxon>
        <taxon>Anaerotruncus</taxon>
    </lineage>
</organism>
<reference evidence="5 6" key="1">
    <citation type="submission" date="2015-09" db="EMBL/GenBank/DDBJ databases">
        <authorList>
            <consortium name="Pathogen Informatics"/>
        </authorList>
    </citation>
    <scope>NUCLEOTIDE SEQUENCE [LARGE SCALE GENOMIC DNA]</scope>
    <source>
        <strain evidence="5 6">2789STDY5834939</strain>
    </source>
</reference>
<dbReference type="RefSeq" id="WP_055245817.1">
    <property type="nucleotide sequence ID" value="NZ_CABIWA010000015.1"/>
</dbReference>
<evidence type="ECO:0000313" key="5">
    <source>
        <dbReference type="EMBL" id="CUQ07404.1"/>
    </source>
</evidence>
<proteinExistence type="inferred from homology"/>
<feature type="chain" id="PRO_5039572657" evidence="3">
    <location>
        <begin position="21"/>
        <end position="419"/>
    </location>
</feature>
<evidence type="ECO:0000313" key="6">
    <source>
        <dbReference type="Proteomes" id="UP000095765"/>
    </source>
</evidence>
<feature type="domain" description="Leucine-binding protein" evidence="4">
    <location>
        <begin position="56"/>
        <end position="401"/>
    </location>
</feature>
<protein>
    <submittedName>
        <fullName evidence="5">Leucine ABC transporter subunit substrate-binding protein LivK</fullName>
    </submittedName>
</protein>
<evidence type="ECO:0000256" key="3">
    <source>
        <dbReference type="SAM" id="SignalP"/>
    </source>
</evidence>
<dbReference type="Proteomes" id="UP000095765">
    <property type="component" value="Unassembled WGS sequence"/>
</dbReference>
<dbReference type="PANTHER" id="PTHR30483:SF6">
    <property type="entry name" value="PERIPLASMIC BINDING PROTEIN OF ABC TRANSPORTER FOR NATURAL AMINO ACIDS"/>
    <property type="match status" value="1"/>
</dbReference>
<evidence type="ECO:0000256" key="1">
    <source>
        <dbReference type="ARBA" id="ARBA00010062"/>
    </source>
</evidence>
<sequence length="419" mass="44660">MKNKTLAGILAVCLTFGALAGCSAAGNDSQSDAPSQAAGAAGSNGEESAAGNENAILIGTIQDLSGGASEAGTANAWGVEYAVRVINEQGGINGRPLEVIAMDCKNDVQEGVNCYRLLVDEKNVAAIVGPPLSNPALAWVDLSTEDEIPIVGHFMDERCTTNENTGEPYPYMFLAEPGCAQQSYSIAAYAMEKLGVKTVGTFYNAGLSYAVMHAEPFADYITKNGGQVLAEESFQTGDVDYRAQAVKLAQANPDAVFICNYAADNALCYDYLREAGYQGIVLGNNTFQAPFNTLVKTKVYDTYFLQNVDMENPDDPSYAIVQKYMEETGAQYPIANACFGYDATMVLAEALKAVDDPYDGPAVAAALAEVKDAPGAAGPITINPKTHRTLGMPMLIAEYDENFTVKVIDTYTLSEEWDQ</sequence>
<keyword evidence="2 3" id="KW-0732">Signal</keyword>
<dbReference type="InterPro" id="IPR051010">
    <property type="entry name" value="BCAA_transport"/>
</dbReference>
<gene>
    <name evidence="5" type="ORF">ERS852551_03007</name>
</gene>
<evidence type="ECO:0000259" key="4">
    <source>
        <dbReference type="Pfam" id="PF13458"/>
    </source>
</evidence>
<name>A0A174TB84_9FIRM</name>
<dbReference type="InterPro" id="IPR028081">
    <property type="entry name" value="Leu-bd"/>
</dbReference>
<dbReference type="SUPFAM" id="SSF53822">
    <property type="entry name" value="Periplasmic binding protein-like I"/>
    <property type="match status" value="1"/>
</dbReference>
<dbReference type="EMBL" id="CZBE01000024">
    <property type="protein sequence ID" value="CUQ07404.1"/>
    <property type="molecule type" value="Genomic_DNA"/>
</dbReference>
<accession>A0A174TB84</accession>
<evidence type="ECO:0000256" key="2">
    <source>
        <dbReference type="ARBA" id="ARBA00022729"/>
    </source>
</evidence>